<dbReference type="STRING" id="295108.HT99x_01047"/>
<dbReference type="RefSeq" id="WP_075065678.1">
    <property type="nucleotide sequence ID" value="NZ_LKAJ02000001.1"/>
</dbReference>
<dbReference type="EMBL" id="LKAJ02000001">
    <property type="protein sequence ID" value="MCS5710455.1"/>
    <property type="molecule type" value="Genomic_DNA"/>
</dbReference>
<dbReference type="Proteomes" id="UP000051497">
    <property type="component" value="Unassembled WGS sequence"/>
</dbReference>
<reference evidence="3" key="3">
    <citation type="submission" date="2021-06" db="EMBL/GenBank/DDBJ databases">
        <title>Genomic Description and Analysis of Intracellular Bacteria, Candidatus Berkiella cookevillensis and Candidatus Berkiella aquae.</title>
        <authorList>
            <person name="Kidane D.T."/>
            <person name="Mehari Y.T."/>
            <person name="Rice F.C."/>
            <person name="Arivett B.A."/>
            <person name="Farone A.L."/>
            <person name="Berk S.G."/>
            <person name="Farone M.B."/>
        </authorList>
    </citation>
    <scope>NUCLEOTIDE SEQUENCE</scope>
    <source>
        <strain evidence="3">HT99</strain>
    </source>
</reference>
<sequence>MKNLSINETQQIAGGHKEDDQNYFDKTKEVIDDGLDKVEDGYKKIADKINDKLEHHYCK</sequence>
<dbReference type="AlphaFoldDB" id="A0A0Q9YY22"/>
<evidence type="ECO:0000313" key="2">
    <source>
        <dbReference type="EMBL" id="KRG21854.1"/>
    </source>
</evidence>
<name>A0A0Q9YY22_9GAMM</name>
<protein>
    <submittedName>
        <fullName evidence="2">Uncharacterized protein</fullName>
    </submittedName>
</protein>
<evidence type="ECO:0000256" key="1">
    <source>
        <dbReference type="SAM" id="MobiDB-lite"/>
    </source>
</evidence>
<comment type="caution">
    <text evidence="2">The sequence shown here is derived from an EMBL/GenBank/DDBJ whole genome shotgun (WGS) entry which is preliminary data.</text>
</comment>
<feature type="compositionally biased region" description="Polar residues" evidence="1">
    <location>
        <begin position="1"/>
        <end position="12"/>
    </location>
</feature>
<feature type="region of interest" description="Disordered" evidence="1">
    <location>
        <begin position="1"/>
        <end position="21"/>
    </location>
</feature>
<gene>
    <name evidence="3" type="ORF">HT99x_003360</name>
    <name evidence="2" type="ORF">HT99x_01047</name>
</gene>
<reference evidence="3" key="2">
    <citation type="journal article" date="2016" name="Genome Announc.">
        <title>Draft Genome Sequences of Two Novel Amoeba-Resistant Intranuclear Bacteria, 'Candidatus Berkiella cookevillensis' and 'Candidatus Berkiella aquae'.</title>
        <authorList>
            <person name="Mehari Y.T."/>
            <person name="Arivett B.A."/>
            <person name="Farone A.L."/>
            <person name="Gunderson J.H."/>
            <person name="Farone M.B."/>
        </authorList>
    </citation>
    <scope>NUCLEOTIDE SEQUENCE</scope>
    <source>
        <strain evidence="3">HT99</strain>
    </source>
</reference>
<proteinExistence type="predicted"/>
<dbReference type="EMBL" id="LKAJ01000003">
    <property type="protein sequence ID" value="KRG21854.1"/>
    <property type="molecule type" value="Genomic_DNA"/>
</dbReference>
<reference evidence="2" key="1">
    <citation type="submission" date="2015-09" db="EMBL/GenBank/DDBJ databases">
        <title>Draft Genome Sequences of Two Novel Amoeba-resistant Intranuclear Bacteria, Candidatus Berkiella cookevillensis and Candidatus Berkiella aquae.</title>
        <authorList>
            <person name="Mehari Y.T."/>
            <person name="Arivett B.A."/>
            <person name="Farone A.L."/>
            <person name="Gunderson J.H."/>
            <person name="Farone M.B."/>
        </authorList>
    </citation>
    <scope>NUCLEOTIDE SEQUENCE [LARGE SCALE GENOMIC DNA]</scope>
    <source>
        <strain evidence="2">HT99</strain>
    </source>
</reference>
<keyword evidence="4" id="KW-1185">Reference proteome</keyword>
<evidence type="ECO:0000313" key="3">
    <source>
        <dbReference type="EMBL" id="MCS5710455.1"/>
    </source>
</evidence>
<organism evidence="2">
    <name type="scientific">Candidatus Berkiella aquae</name>
    <dbReference type="NCBI Taxonomy" id="295108"/>
    <lineage>
        <taxon>Bacteria</taxon>
        <taxon>Pseudomonadati</taxon>
        <taxon>Pseudomonadota</taxon>
        <taxon>Gammaproteobacteria</taxon>
        <taxon>Candidatus Berkiellales</taxon>
        <taxon>Candidatus Berkiellaceae</taxon>
        <taxon>Candidatus Berkiella</taxon>
    </lineage>
</organism>
<accession>A0A0Q9YY22</accession>
<evidence type="ECO:0000313" key="4">
    <source>
        <dbReference type="Proteomes" id="UP000051497"/>
    </source>
</evidence>